<dbReference type="KEGG" id="nps:KRR39_13690"/>
<dbReference type="Proteomes" id="UP000683575">
    <property type="component" value="Chromosome"/>
</dbReference>
<evidence type="ECO:0000313" key="10">
    <source>
        <dbReference type="Proteomes" id="UP000683575"/>
    </source>
</evidence>
<name>A0A975SVF8_9ACTN</name>
<dbReference type="PANTHER" id="PTHR43884:SF12">
    <property type="entry name" value="ISOVALERYL-COA DEHYDROGENASE, MITOCHONDRIAL-RELATED"/>
    <property type="match status" value="1"/>
</dbReference>
<evidence type="ECO:0000259" key="7">
    <source>
        <dbReference type="Pfam" id="PF02770"/>
    </source>
</evidence>
<dbReference type="GO" id="GO:0003995">
    <property type="term" value="F:acyl-CoA dehydrogenase activity"/>
    <property type="evidence" value="ECO:0007669"/>
    <property type="project" value="InterPro"/>
</dbReference>
<dbReference type="InterPro" id="IPR009075">
    <property type="entry name" value="AcylCo_DH/oxidase_C"/>
</dbReference>
<dbReference type="RefSeq" id="WP_216937650.1">
    <property type="nucleotide sequence ID" value="NZ_CP077062.1"/>
</dbReference>
<keyword evidence="4" id="KW-0274">FAD</keyword>
<feature type="compositionally biased region" description="Basic residues" evidence="5">
    <location>
        <begin position="439"/>
        <end position="482"/>
    </location>
</feature>
<comment type="similarity">
    <text evidence="2">Belongs to the acyl-CoA dehydrogenase family.</text>
</comment>
<keyword evidence="10" id="KW-1185">Reference proteome</keyword>
<dbReference type="Pfam" id="PF02770">
    <property type="entry name" value="Acyl-CoA_dh_M"/>
    <property type="match status" value="1"/>
</dbReference>
<evidence type="ECO:0000256" key="5">
    <source>
        <dbReference type="SAM" id="MobiDB-lite"/>
    </source>
</evidence>
<proteinExistence type="inferred from homology"/>
<dbReference type="PANTHER" id="PTHR43884">
    <property type="entry name" value="ACYL-COA DEHYDROGENASE"/>
    <property type="match status" value="1"/>
</dbReference>
<dbReference type="InterPro" id="IPR006091">
    <property type="entry name" value="Acyl-CoA_Oxase/DH_mid-dom"/>
</dbReference>
<feature type="region of interest" description="Disordered" evidence="5">
    <location>
        <begin position="407"/>
        <end position="482"/>
    </location>
</feature>
<dbReference type="PROSITE" id="PS00073">
    <property type="entry name" value="ACYL_COA_DH_2"/>
    <property type="match status" value="1"/>
</dbReference>
<feature type="domain" description="Acyl-CoA dehydrogenase/oxidase C-terminal" evidence="6">
    <location>
        <begin position="254"/>
        <end position="403"/>
    </location>
</feature>
<feature type="domain" description="Acyl-CoA dehydrogenase/oxidase N-terminal" evidence="8">
    <location>
        <begin position="25"/>
        <end position="114"/>
    </location>
</feature>
<evidence type="ECO:0000259" key="8">
    <source>
        <dbReference type="Pfam" id="PF02771"/>
    </source>
</evidence>
<evidence type="ECO:0000256" key="2">
    <source>
        <dbReference type="ARBA" id="ARBA00009347"/>
    </source>
</evidence>
<protein>
    <submittedName>
        <fullName evidence="9">Acyl-CoA dehydrogenase family protein</fullName>
    </submittedName>
</protein>
<dbReference type="InterPro" id="IPR006089">
    <property type="entry name" value="Acyl-CoA_DH_CS"/>
</dbReference>
<dbReference type="EMBL" id="CP077062">
    <property type="protein sequence ID" value="QWZ06614.1"/>
    <property type="molecule type" value="Genomic_DNA"/>
</dbReference>
<dbReference type="InterPro" id="IPR013786">
    <property type="entry name" value="AcylCoA_DH/ox_N"/>
</dbReference>
<evidence type="ECO:0000256" key="3">
    <source>
        <dbReference type="ARBA" id="ARBA00022630"/>
    </source>
</evidence>
<evidence type="ECO:0000259" key="6">
    <source>
        <dbReference type="Pfam" id="PF00441"/>
    </source>
</evidence>
<feature type="domain" description="Acyl-CoA oxidase/dehydrogenase middle" evidence="7">
    <location>
        <begin position="137"/>
        <end position="237"/>
    </location>
</feature>
<comment type="cofactor">
    <cofactor evidence="1">
        <name>FAD</name>
        <dbReference type="ChEBI" id="CHEBI:57692"/>
    </cofactor>
</comment>
<sequence length="482" mass="52222">MTAWHRHNLDPVHTVYPSATPYDTPARTALLETVRAFAMDEVLPVANELDPRHEDIPDVLLARMGELGLFGVLIPEDEGGLGLGVLEYCLVSEELARAWMSVGSIIARGNGTGCDSADPARRLELRRESAAGRRIGAIAFSEPDAGSDLANAQCAAVRDGDGWVVTGTKRWVGHARSADFVHLLARTRPPGEGRGPSDGLELFLVEKDRGAFPNGVTGTPIDKIGYFGLTTWQLELDGLRLPADALQDTGEEEGQGFKHSLGWLHVARAQTAARAVGLARGALEDALTYCQQRVQFGEPIGNQQVIRHVLADMSADVAAARQLYQHAAWLVDSGAPANTETSQAKLFASEMAERVTSQALQIFGGNGYTTEYSVERYWRDARLTKIFEGTSEIQRKIIADSLLADAPLDATPSTGERPATGPRGRAAPGPRPARGPDRRLRRHGRGVPGLQRRRRARPGGRHHRVRTLAGGRARRGRPPPGQ</sequence>
<accession>A0A975SVF8</accession>
<dbReference type="GO" id="GO:0050660">
    <property type="term" value="F:flavin adenine dinucleotide binding"/>
    <property type="evidence" value="ECO:0007669"/>
    <property type="project" value="InterPro"/>
</dbReference>
<dbReference type="Pfam" id="PF02771">
    <property type="entry name" value="Acyl-CoA_dh_N"/>
    <property type="match status" value="1"/>
</dbReference>
<feature type="compositionally biased region" description="Low complexity" evidence="5">
    <location>
        <begin position="417"/>
        <end position="428"/>
    </location>
</feature>
<evidence type="ECO:0000256" key="1">
    <source>
        <dbReference type="ARBA" id="ARBA00001974"/>
    </source>
</evidence>
<evidence type="ECO:0000256" key="4">
    <source>
        <dbReference type="ARBA" id="ARBA00022827"/>
    </source>
</evidence>
<organism evidence="9 10">
    <name type="scientific">Nocardioides panacis</name>
    <dbReference type="NCBI Taxonomy" id="2849501"/>
    <lineage>
        <taxon>Bacteria</taxon>
        <taxon>Bacillati</taxon>
        <taxon>Actinomycetota</taxon>
        <taxon>Actinomycetes</taxon>
        <taxon>Propionibacteriales</taxon>
        <taxon>Nocardioidaceae</taxon>
        <taxon>Nocardioides</taxon>
    </lineage>
</organism>
<dbReference type="AlphaFoldDB" id="A0A975SVF8"/>
<gene>
    <name evidence="9" type="ORF">KRR39_13690</name>
</gene>
<dbReference type="FunFam" id="1.20.140.10:FF:000004">
    <property type="entry name" value="Acyl-CoA dehydrogenase FadE25"/>
    <property type="match status" value="1"/>
</dbReference>
<dbReference type="Pfam" id="PF00441">
    <property type="entry name" value="Acyl-CoA_dh_1"/>
    <property type="match status" value="1"/>
</dbReference>
<reference evidence="9" key="1">
    <citation type="submission" date="2021-06" db="EMBL/GenBank/DDBJ databases">
        <title>Complete genome sequence of Nocardioides sp. G188.</title>
        <authorList>
            <person name="Im W.-T."/>
        </authorList>
    </citation>
    <scope>NUCLEOTIDE SEQUENCE</scope>
    <source>
        <strain evidence="9">G188</strain>
    </source>
</reference>
<keyword evidence="3" id="KW-0285">Flavoprotein</keyword>
<evidence type="ECO:0000313" key="9">
    <source>
        <dbReference type="EMBL" id="QWZ06614.1"/>
    </source>
</evidence>